<dbReference type="STRING" id="1314751.GCA_001591425_00331"/>
<dbReference type="Proteomes" id="UP000215224">
    <property type="component" value="Chromosome"/>
</dbReference>
<dbReference type="RefSeq" id="WP_066411209.1">
    <property type="nucleotide sequence ID" value="NZ_CP018866.1"/>
</dbReference>
<evidence type="ECO:0000313" key="1">
    <source>
        <dbReference type="EMBL" id="AST91080.1"/>
    </source>
</evidence>
<accession>A0A223KNK5</accession>
<name>A0A223KNK5_9BACI</name>
<proteinExistence type="predicted"/>
<gene>
    <name evidence="1" type="ORF">BC6307_07210</name>
</gene>
<evidence type="ECO:0000313" key="2">
    <source>
        <dbReference type="Proteomes" id="UP000215224"/>
    </source>
</evidence>
<dbReference type="EMBL" id="CP018866">
    <property type="protein sequence ID" value="AST91080.1"/>
    <property type="molecule type" value="Genomic_DNA"/>
</dbReference>
<evidence type="ECO:0008006" key="3">
    <source>
        <dbReference type="Google" id="ProtNLM"/>
    </source>
</evidence>
<protein>
    <recommendedName>
        <fullName evidence="3">JAB domain-containing protein</fullName>
    </recommendedName>
</protein>
<dbReference type="Gene3D" id="3.40.140.10">
    <property type="entry name" value="Cytidine Deaminase, domain 2"/>
    <property type="match status" value="1"/>
</dbReference>
<sequence>MENTNYFELINNTFSTLILDAIQYFPENVNKVHFESSGLLFGINNGLQTECDYIFPVGSVEKRTKSSILTNKKVDNALKASRKLFSTSTFVGTYHSHPYNEYFSDWCCPSNSDVLYALQNKYPYEVIIAITRNNQKSQELNIEYFEGDGLEFTYNKNEPGNSFPSKTNLGYKTTYIMGEFQSYKFEIRAYKFTGDSLIDVDLESSEAELLSLLNNESIKLDGIDEKHTASLRKMEFNLRTTQSNRKSNLDYHIAKLKNIK</sequence>
<organism evidence="1 2">
    <name type="scientific">Sutcliffiella cohnii</name>
    <dbReference type="NCBI Taxonomy" id="33932"/>
    <lineage>
        <taxon>Bacteria</taxon>
        <taxon>Bacillati</taxon>
        <taxon>Bacillota</taxon>
        <taxon>Bacilli</taxon>
        <taxon>Bacillales</taxon>
        <taxon>Bacillaceae</taxon>
        <taxon>Sutcliffiella</taxon>
    </lineage>
</organism>
<dbReference type="KEGG" id="bcoh:BC6307_07210"/>
<dbReference type="SUPFAM" id="SSF102712">
    <property type="entry name" value="JAB1/MPN domain"/>
    <property type="match status" value="1"/>
</dbReference>
<dbReference type="AlphaFoldDB" id="A0A223KNK5"/>
<reference evidence="1 2" key="1">
    <citation type="submission" date="2016-12" db="EMBL/GenBank/DDBJ databases">
        <title>The whole genome sequencing and assembly of Bacillus cohnii DSM 6307T strain.</title>
        <authorList>
            <person name="Lee Y.-J."/>
            <person name="Yi H."/>
            <person name="Bahn Y.-S."/>
            <person name="Kim J.F."/>
            <person name="Lee D.-W."/>
        </authorList>
    </citation>
    <scope>NUCLEOTIDE SEQUENCE [LARGE SCALE GENOMIC DNA]</scope>
    <source>
        <strain evidence="1 2">DSM 6307</strain>
    </source>
</reference>
<keyword evidence="2" id="KW-1185">Reference proteome</keyword>